<reference evidence="1 2" key="1">
    <citation type="journal article" date="2018" name="New Phytol.">
        <title>Phylogenomics of Endogonaceae and evolution of mycorrhizas within Mucoromycota.</title>
        <authorList>
            <person name="Chang Y."/>
            <person name="Desiro A."/>
            <person name="Na H."/>
            <person name="Sandor L."/>
            <person name="Lipzen A."/>
            <person name="Clum A."/>
            <person name="Barry K."/>
            <person name="Grigoriev I.V."/>
            <person name="Martin F.M."/>
            <person name="Stajich J.E."/>
            <person name="Smith M.E."/>
            <person name="Bonito G."/>
            <person name="Spatafora J.W."/>
        </authorList>
    </citation>
    <scope>NUCLEOTIDE SEQUENCE [LARGE SCALE GENOMIC DNA]</scope>
    <source>
        <strain evidence="1 2">GMNB39</strain>
    </source>
</reference>
<gene>
    <name evidence="1" type="ORF">BC936DRAFT_146831</name>
</gene>
<accession>A0A433D6P9</accession>
<keyword evidence="2" id="KW-1185">Reference proteome</keyword>
<name>A0A433D6P9_9FUNG</name>
<dbReference type="InterPro" id="IPR003611">
    <property type="entry name" value="NUMOD3"/>
</dbReference>
<evidence type="ECO:0000313" key="2">
    <source>
        <dbReference type="Proteomes" id="UP000268093"/>
    </source>
</evidence>
<organism evidence="1 2">
    <name type="scientific">Jimgerdemannia flammicorona</name>
    <dbReference type="NCBI Taxonomy" id="994334"/>
    <lineage>
        <taxon>Eukaryota</taxon>
        <taxon>Fungi</taxon>
        <taxon>Fungi incertae sedis</taxon>
        <taxon>Mucoromycota</taxon>
        <taxon>Mucoromycotina</taxon>
        <taxon>Endogonomycetes</taxon>
        <taxon>Endogonales</taxon>
        <taxon>Endogonaceae</taxon>
        <taxon>Jimgerdemannia</taxon>
    </lineage>
</organism>
<evidence type="ECO:0000313" key="1">
    <source>
        <dbReference type="EMBL" id="RUP46536.1"/>
    </source>
</evidence>
<protein>
    <submittedName>
        <fullName evidence="1">Uncharacterized protein</fullName>
    </submittedName>
</protein>
<comment type="caution">
    <text evidence="1">The sequence shown here is derived from an EMBL/GenBank/DDBJ whole genome shotgun (WGS) entry which is preliminary data.</text>
</comment>
<dbReference type="AlphaFoldDB" id="A0A433D6P9"/>
<proteinExistence type="predicted"/>
<sequence length="194" mass="21178">MPSLRAIVVGLRQTHMVSSMLRDNLGTLLKLKAHRIMFTVNKMVTISITDLGDWGSEGGQLSKQHSSTELLRGDMTILCEAADDLPILMEFGNLHLTESLKAASDTLNGSSGIYCIKWLENDSISNIHLQMPLLFTTRKNSYNFNPIAGLPPSRTGENHTEETKAKIGAAHRGKINSEKTCAKMSAAKKGVARG</sequence>
<dbReference type="EMBL" id="RBNI01005693">
    <property type="protein sequence ID" value="RUP46536.1"/>
    <property type="molecule type" value="Genomic_DNA"/>
</dbReference>
<dbReference type="Proteomes" id="UP000268093">
    <property type="component" value="Unassembled WGS sequence"/>
</dbReference>
<dbReference type="SMART" id="SM00496">
    <property type="entry name" value="IENR2"/>
    <property type="match status" value="2"/>
</dbReference>
<dbReference type="Pfam" id="PF07460">
    <property type="entry name" value="NUMOD3"/>
    <property type="match status" value="1"/>
</dbReference>
<dbReference type="GO" id="GO:0003677">
    <property type="term" value="F:DNA binding"/>
    <property type="evidence" value="ECO:0007669"/>
    <property type="project" value="InterPro"/>
</dbReference>